<dbReference type="EMBL" id="GBXM01002908">
    <property type="protein sequence ID" value="JAI05670.1"/>
    <property type="molecule type" value="Transcribed_RNA"/>
</dbReference>
<proteinExistence type="predicted"/>
<reference evidence="1" key="2">
    <citation type="journal article" date="2015" name="Fish Shellfish Immunol.">
        <title>Early steps in the European eel (Anguilla anguilla)-Vibrio vulnificus interaction in the gills: Role of the RtxA13 toxin.</title>
        <authorList>
            <person name="Callol A."/>
            <person name="Pajuelo D."/>
            <person name="Ebbesson L."/>
            <person name="Teles M."/>
            <person name="MacKenzie S."/>
            <person name="Amaro C."/>
        </authorList>
    </citation>
    <scope>NUCLEOTIDE SEQUENCE</scope>
</reference>
<sequence>MVSYIINGVIDPWKFVFTSVITVAVNTSKLNNADYLRAEWGELVRLQCCPFLLSLSHFG</sequence>
<dbReference type="AlphaFoldDB" id="A0A0E9XSN4"/>
<protein>
    <submittedName>
        <fullName evidence="1">Uncharacterized protein</fullName>
    </submittedName>
</protein>
<accession>A0A0E9XSN4</accession>
<evidence type="ECO:0000313" key="1">
    <source>
        <dbReference type="EMBL" id="JAI05670.1"/>
    </source>
</evidence>
<organism evidence="1">
    <name type="scientific">Anguilla anguilla</name>
    <name type="common">European freshwater eel</name>
    <name type="synonym">Muraena anguilla</name>
    <dbReference type="NCBI Taxonomy" id="7936"/>
    <lineage>
        <taxon>Eukaryota</taxon>
        <taxon>Metazoa</taxon>
        <taxon>Chordata</taxon>
        <taxon>Craniata</taxon>
        <taxon>Vertebrata</taxon>
        <taxon>Euteleostomi</taxon>
        <taxon>Actinopterygii</taxon>
        <taxon>Neopterygii</taxon>
        <taxon>Teleostei</taxon>
        <taxon>Anguilliformes</taxon>
        <taxon>Anguillidae</taxon>
        <taxon>Anguilla</taxon>
    </lineage>
</organism>
<name>A0A0E9XSN4_ANGAN</name>
<reference evidence="1" key="1">
    <citation type="submission" date="2014-11" db="EMBL/GenBank/DDBJ databases">
        <authorList>
            <person name="Amaro Gonzalez C."/>
        </authorList>
    </citation>
    <scope>NUCLEOTIDE SEQUENCE</scope>
</reference>